<dbReference type="EMBL" id="JAACJK010000001">
    <property type="protein sequence ID" value="KAF5342284.1"/>
    <property type="molecule type" value="Genomic_DNA"/>
</dbReference>
<feature type="compositionally biased region" description="Basic and acidic residues" evidence="1">
    <location>
        <begin position="254"/>
        <end position="270"/>
    </location>
</feature>
<feature type="compositionally biased region" description="Basic and acidic residues" evidence="1">
    <location>
        <begin position="176"/>
        <end position="192"/>
    </location>
</feature>
<feature type="compositionally biased region" description="Basic and acidic residues" evidence="1">
    <location>
        <begin position="397"/>
        <end position="418"/>
    </location>
</feature>
<feature type="region of interest" description="Disordered" evidence="1">
    <location>
        <begin position="58"/>
        <end position="122"/>
    </location>
</feature>
<feature type="compositionally biased region" description="Low complexity" evidence="1">
    <location>
        <begin position="360"/>
        <end position="374"/>
    </location>
</feature>
<dbReference type="OrthoDB" id="3168445at2759"/>
<accession>A0A8H5FMH0</accession>
<comment type="caution">
    <text evidence="2">The sequence shown here is derived from an EMBL/GenBank/DDBJ whole genome shotgun (WGS) entry which is preliminary data.</text>
</comment>
<dbReference type="Proteomes" id="UP000541558">
    <property type="component" value="Unassembled WGS sequence"/>
</dbReference>
<name>A0A8H5FMH0_9AGAR</name>
<protein>
    <submittedName>
        <fullName evidence="2">Uncharacterized protein</fullName>
    </submittedName>
</protein>
<evidence type="ECO:0000313" key="2">
    <source>
        <dbReference type="EMBL" id="KAF5342284.1"/>
    </source>
</evidence>
<evidence type="ECO:0000313" key="3">
    <source>
        <dbReference type="Proteomes" id="UP000541558"/>
    </source>
</evidence>
<reference evidence="2 3" key="1">
    <citation type="journal article" date="2020" name="ISME J.">
        <title>Uncovering the hidden diversity of litter-decomposition mechanisms in mushroom-forming fungi.</title>
        <authorList>
            <person name="Floudas D."/>
            <person name="Bentzer J."/>
            <person name="Ahren D."/>
            <person name="Johansson T."/>
            <person name="Persson P."/>
            <person name="Tunlid A."/>
        </authorList>
    </citation>
    <scope>NUCLEOTIDE SEQUENCE [LARGE SCALE GENOMIC DNA]</scope>
    <source>
        <strain evidence="2 3">CBS 175.51</strain>
    </source>
</reference>
<feature type="compositionally biased region" description="Polar residues" evidence="1">
    <location>
        <begin position="58"/>
        <end position="71"/>
    </location>
</feature>
<gene>
    <name evidence="2" type="ORF">D9611_001829</name>
</gene>
<keyword evidence="3" id="KW-1185">Reference proteome</keyword>
<feature type="region of interest" description="Disordered" evidence="1">
    <location>
        <begin position="176"/>
        <end position="525"/>
    </location>
</feature>
<evidence type="ECO:0000256" key="1">
    <source>
        <dbReference type="SAM" id="MobiDB-lite"/>
    </source>
</evidence>
<feature type="compositionally biased region" description="Polar residues" evidence="1">
    <location>
        <begin position="291"/>
        <end position="324"/>
    </location>
</feature>
<sequence>MAAFLEPPVLLTDASSLSSLRSSMSRMRTIRRSILNTIRAPGKRFTVSPVEVAKDDSLSSAMATNSGTTPAENVLAAAGTPPPQRSKSRLVRLLTTRKPRDTSPPSGSTSKPPGVTSAYSKEQRDAALRARGLLPPLSLSQQERQLDTRIPVVKVQPTVEEEGKVSAADLIKQQWEAKNKEREEEQRKRLEQFKFGPSSRETSPTEPKEPKIEPESVSSTQPEPIPKPTKASRRHGLHQASLSTPMLLGAQSLKDLDHKRERSLQTKTKDLPVLPPGEGSPVTSLLDLPTEFQSYLNAPSSPTTEQSSLPATRPPTNEAETSAPPTEPKSGPSLGLVNTRPAPSDSIPRAESSSSVHTPSLDSGSSTGKSSDSLGHPKSNKPSDSVRPVIMESPMEDGAHEAQSESVLHDLLDDKESYPDYLGSDDDKDSGPPVPPRETRVKIVPTPLKSPTDQGGASPAKPVKRKNQSISKFATIGRSVVGTVMRKDRNGPKSPDAVTSPDRAQDRSVSPPLSPKRPSRQATQAPVVVRQAVNPVYYSGGDIQEQAATIKDEEERRMAEMAFLC</sequence>
<proteinExistence type="predicted"/>
<dbReference type="AlphaFoldDB" id="A0A8H5FMH0"/>
<organism evidence="2 3">
    <name type="scientific">Ephemerocybe angulata</name>
    <dbReference type="NCBI Taxonomy" id="980116"/>
    <lineage>
        <taxon>Eukaryota</taxon>
        <taxon>Fungi</taxon>
        <taxon>Dikarya</taxon>
        <taxon>Basidiomycota</taxon>
        <taxon>Agaricomycotina</taxon>
        <taxon>Agaricomycetes</taxon>
        <taxon>Agaricomycetidae</taxon>
        <taxon>Agaricales</taxon>
        <taxon>Agaricineae</taxon>
        <taxon>Psathyrellaceae</taxon>
        <taxon>Ephemerocybe</taxon>
    </lineage>
</organism>
<feature type="compositionally biased region" description="Low complexity" evidence="1">
    <location>
        <begin position="103"/>
        <end position="117"/>
    </location>
</feature>